<evidence type="ECO:0000313" key="2">
    <source>
        <dbReference type="Proteomes" id="UP001163644"/>
    </source>
</evidence>
<evidence type="ECO:0000313" key="1">
    <source>
        <dbReference type="EMBL" id="UZA67761.1"/>
    </source>
</evidence>
<reference evidence="1" key="1">
    <citation type="submission" date="2019-02" db="EMBL/GenBank/DDBJ databases">
        <authorList>
            <person name="Lutz S."/>
            <person name="Schori C."/>
            <person name="Ahrens C.H."/>
            <person name="Gueguen E."/>
        </authorList>
    </citation>
    <scope>NUCLEOTIDE SEQUENCE</scope>
    <source>
        <strain evidence="1">Psy35</strain>
    </source>
</reference>
<gene>
    <name evidence="1" type="ORF">EZZ81_05785</name>
</gene>
<dbReference type="EMBL" id="CP036495">
    <property type="protein sequence ID" value="UZA67761.1"/>
    <property type="molecule type" value="Genomic_DNA"/>
</dbReference>
<dbReference type="AlphaFoldDB" id="A0AA46VXE9"/>
<accession>A0AA46VXE9</accession>
<sequence length="59" mass="6604">MSGRRHHVFDVALSHSKQRTVGAGLPTMNDDVIFLTYRVDCIAGKPPPTKTYSFSRLRA</sequence>
<protein>
    <submittedName>
        <fullName evidence="1">Uncharacterized protein</fullName>
    </submittedName>
</protein>
<name>A0AA46VXE9_PSEVI</name>
<organism evidence="1 2">
    <name type="scientific">Pseudomonas viridiflava</name>
    <name type="common">Phytomonas viridiflava</name>
    <dbReference type="NCBI Taxonomy" id="33069"/>
    <lineage>
        <taxon>Bacteria</taxon>
        <taxon>Pseudomonadati</taxon>
        <taxon>Pseudomonadota</taxon>
        <taxon>Gammaproteobacteria</taxon>
        <taxon>Pseudomonadales</taxon>
        <taxon>Pseudomonadaceae</taxon>
        <taxon>Pseudomonas</taxon>
    </lineage>
</organism>
<dbReference type="Proteomes" id="UP001163644">
    <property type="component" value="Chromosome"/>
</dbReference>
<proteinExistence type="predicted"/>